<dbReference type="InterPro" id="IPR013325">
    <property type="entry name" value="RNA_pol_sigma_r2"/>
</dbReference>
<sequence>MITKETMLIIKSNQKMLDIINTYMQDDMKKLKPICHKVWEGKVSTSEYEDLYDVATDCLIESVVQYDHSKSSFKTFLTGNIMRKTSTWIRDNKYTLKSSNLERDKNGKILRDEDDIHKRPKRIENISLDAPMEDGGDLKEMIPGTFKNLYDELFYEDLSDIKIRNYLSKLSDIQREILSYMIKGYETKDIQELLHISKKDYGNHIAAIQAYENVRELM</sequence>
<dbReference type="GO" id="GO:0003700">
    <property type="term" value="F:DNA-binding transcription factor activity"/>
    <property type="evidence" value="ECO:0007669"/>
    <property type="project" value="InterPro"/>
</dbReference>
<proteinExistence type="predicted"/>
<dbReference type="InterPro" id="IPR016032">
    <property type="entry name" value="Sig_transdc_resp-reg_C-effctor"/>
</dbReference>
<dbReference type="GO" id="GO:0003677">
    <property type="term" value="F:DNA binding"/>
    <property type="evidence" value="ECO:0007669"/>
    <property type="project" value="InterPro"/>
</dbReference>
<dbReference type="GO" id="GO:0006352">
    <property type="term" value="P:DNA-templated transcription initiation"/>
    <property type="evidence" value="ECO:0007669"/>
    <property type="project" value="InterPro"/>
</dbReference>
<accession>A0A8S5S2C4</accession>
<reference evidence="1" key="1">
    <citation type="journal article" date="2021" name="Proc. Natl. Acad. Sci. U.S.A.">
        <title>A Catalog of Tens of Thousands of Viruses from Human Metagenomes Reveals Hidden Associations with Chronic Diseases.</title>
        <authorList>
            <person name="Tisza M.J."/>
            <person name="Buck C.B."/>
        </authorList>
    </citation>
    <scope>NUCLEOTIDE SEQUENCE</scope>
    <source>
        <strain evidence="1">CtCIv11</strain>
    </source>
</reference>
<dbReference type="Gene3D" id="1.10.10.10">
    <property type="entry name" value="Winged helix-like DNA-binding domain superfamily/Winged helix DNA-binding domain"/>
    <property type="match status" value="1"/>
</dbReference>
<dbReference type="EMBL" id="BK032513">
    <property type="protein sequence ID" value="DAF44963.1"/>
    <property type="molecule type" value="Genomic_DNA"/>
</dbReference>
<dbReference type="SUPFAM" id="SSF46894">
    <property type="entry name" value="C-terminal effector domain of the bipartite response regulators"/>
    <property type="match status" value="1"/>
</dbReference>
<name>A0A8S5S2C4_9CAUD</name>
<dbReference type="InterPro" id="IPR036388">
    <property type="entry name" value="WH-like_DNA-bd_sf"/>
</dbReference>
<dbReference type="SUPFAM" id="SSF88946">
    <property type="entry name" value="Sigma2 domain of RNA polymerase sigma factors"/>
    <property type="match status" value="1"/>
</dbReference>
<organism evidence="1">
    <name type="scientific">Siphoviridae sp. ctCIv11</name>
    <dbReference type="NCBI Taxonomy" id="2827806"/>
    <lineage>
        <taxon>Viruses</taxon>
        <taxon>Duplodnaviria</taxon>
        <taxon>Heunggongvirae</taxon>
        <taxon>Uroviricota</taxon>
        <taxon>Caudoviricetes</taxon>
    </lineage>
</organism>
<protein>
    <submittedName>
        <fullName evidence="1">RNA polymerase sigma factor</fullName>
    </submittedName>
</protein>
<evidence type="ECO:0000313" key="1">
    <source>
        <dbReference type="EMBL" id="DAF44963.1"/>
    </source>
</evidence>